<name>U4QKW0_LACHE</name>
<proteinExistence type="predicted"/>
<dbReference type="Proteomes" id="UP000017243">
    <property type="component" value="Unassembled WGS sequence"/>
</dbReference>
<organism evidence="1 2">
    <name type="scientific">Lactobacillus helveticus CIRM-BIA 953</name>
    <dbReference type="NCBI Taxonomy" id="1226335"/>
    <lineage>
        <taxon>Bacteria</taxon>
        <taxon>Bacillati</taxon>
        <taxon>Bacillota</taxon>
        <taxon>Bacilli</taxon>
        <taxon>Lactobacillales</taxon>
        <taxon>Lactobacillaceae</taxon>
        <taxon>Lactobacillus</taxon>
    </lineage>
</organism>
<protein>
    <submittedName>
        <fullName evidence="1">Uncharacterized protein</fullName>
    </submittedName>
</protein>
<sequence>MAIGKREKLEVYQLAVERINRTKS</sequence>
<dbReference type="EMBL" id="CBUH010000072">
    <property type="protein sequence ID" value="CDI41989.1"/>
    <property type="molecule type" value="Genomic_DNA"/>
</dbReference>
<dbReference type="AlphaFoldDB" id="U4QKW0"/>
<accession>U4QKW0</accession>
<evidence type="ECO:0000313" key="2">
    <source>
        <dbReference type="Proteomes" id="UP000017243"/>
    </source>
</evidence>
<reference evidence="1 2" key="1">
    <citation type="submission" date="2013-09" db="EMBL/GenBank/DDBJ databases">
        <title>Draft Genome Sequence of five Lactobacillus helveticus strains CIRM-BIA 101T, 103, 104, 951 and 953 isolated from milk product.</title>
        <authorList>
            <person name="Valence F."/>
            <person name="Chuat V."/>
            <person name="Ma L."/>
            <person name="Creno S."/>
            <person name="Falentin H."/>
            <person name="Lortal S."/>
            <person name="Bizet C."/>
            <person name="Clermont D."/>
            <person name="Loux V."/>
            <person name="Bouchier C."/>
            <person name="Cousin S."/>
        </authorList>
    </citation>
    <scope>NUCLEOTIDE SEQUENCE [LARGE SCALE GENOMIC DNA]</scope>
    <source>
        <strain evidence="1 2">CIRM-BIA 953</strain>
    </source>
</reference>
<gene>
    <name evidence="1" type="ORF">LHCIRMBIA953_00061</name>
</gene>
<comment type="caution">
    <text evidence="1">The sequence shown here is derived from an EMBL/GenBank/DDBJ whole genome shotgun (WGS) entry which is preliminary data.</text>
</comment>
<evidence type="ECO:0000313" key="1">
    <source>
        <dbReference type="EMBL" id="CDI41989.1"/>
    </source>
</evidence>